<dbReference type="PATRIC" id="fig|1638788.3.peg.2672"/>
<keyword evidence="1" id="KW-0812">Transmembrane</keyword>
<accession>A0A0K1S0Q7</accession>
<name>A0A0K1S0Q7_9CHRO</name>
<gene>
    <name evidence="2" type="ORF">VL20_2664</name>
</gene>
<evidence type="ECO:0000256" key="1">
    <source>
        <dbReference type="SAM" id="Phobius"/>
    </source>
</evidence>
<dbReference type="AlphaFoldDB" id="A0A0K1S0Q7"/>
<dbReference type="RefSeq" id="WP_052276526.1">
    <property type="nucleotide sequence ID" value="NZ_CP011339.1"/>
</dbReference>
<organism evidence="2 3">
    <name type="scientific">Microcystis panniformis FACHB-1757</name>
    <dbReference type="NCBI Taxonomy" id="1638788"/>
    <lineage>
        <taxon>Bacteria</taxon>
        <taxon>Bacillati</taxon>
        <taxon>Cyanobacteriota</taxon>
        <taxon>Cyanophyceae</taxon>
        <taxon>Oscillatoriophycideae</taxon>
        <taxon>Chroococcales</taxon>
        <taxon>Microcystaceae</taxon>
        <taxon>Microcystis</taxon>
    </lineage>
</organism>
<keyword evidence="1" id="KW-1133">Transmembrane helix</keyword>
<protein>
    <recommendedName>
        <fullName evidence="4">Fatty acid desaturase</fullName>
    </recommendedName>
</protein>
<keyword evidence="1" id="KW-0472">Membrane</keyword>
<feature type="transmembrane region" description="Helical" evidence="1">
    <location>
        <begin position="205"/>
        <end position="233"/>
    </location>
</feature>
<evidence type="ECO:0000313" key="2">
    <source>
        <dbReference type="EMBL" id="AKV67729.1"/>
    </source>
</evidence>
<proteinExistence type="predicted"/>
<sequence>MILKKTTPTQASALRDNPRLGMLQISDNRLVQAFFDWLTGYYLAPPLWKSTPSLELLYGILQYIGGLAIALSHWQLIPLGWVLSVAGAAQLQEIAHFCAHNAFFPQYPTYNHLLGCLLTLITGKKPFPLFKKDHLLIHHPPKNLATMNDKGNTPYLVEELGFEFGQEEAFYWQNLGKLLLSPKFYGETFLARLTNLLKAPINYQIATLIVLFLASVCAGLTHSCLICLLWALFTQLGTYAAALLQQLPEHNWAYEADDNEGAKSQVIGKSFALYLGAYPPRSDHWLEWLKWSTELVGAVFIRLIILPVSLGAHCVHHATPNDHNWANQLYTLRAFQTGSVKGWQRYQFLEVWGYRNALNYVFVGFSLRGKS</sequence>
<dbReference type="EMBL" id="CP011339">
    <property type="protein sequence ID" value="AKV67729.1"/>
    <property type="molecule type" value="Genomic_DNA"/>
</dbReference>
<keyword evidence="3" id="KW-1185">Reference proteome</keyword>
<reference evidence="2 3" key="1">
    <citation type="journal article" date="2016" name="Stand. Genomic Sci.">
        <title>Complete genome sequence and genomic characterization of Microcystis panniformis FACHB 1757 by third-generation sequencing.</title>
        <authorList>
            <person name="Zhang J.Y."/>
            <person name="Guan R."/>
            <person name="Zhang H.J."/>
            <person name="Li H."/>
            <person name="Xiao P."/>
            <person name="Yu G.L."/>
            <person name="Du L."/>
            <person name="Cao D.M."/>
            <person name="Zhu B.C."/>
            <person name="Li R.H."/>
            <person name="Lu Z.H."/>
        </authorList>
    </citation>
    <scope>NUCLEOTIDE SEQUENCE [LARGE SCALE GENOMIC DNA]</scope>
    <source>
        <strain evidence="2 3">FACHB-1757</strain>
    </source>
</reference>
<dbReference type="KEGG" id="mpk:VL20_2664"/>
<evidence type="ECO:0000313" key="3">
    <source>
        <dbReference type="Proteomes" id="UP000068167"/>
    </source>
</evidence>
<dbReference type="CDD" id="cd01060">
    <property type="entry name" value="Membrane-FADS-like"/>
    <property type="match status" value="1"/>
</dbReference>
<dbReference type="Proteomes" id="UP000068167">
    <property type="component" value="Chromosome"/>
</dbReference>
<evidence type="ECO:0008006" key="4">
    <source>
        <dbReference type="Google" id="ProtNLM"/>
    </source>
</evidence>